<gene>
    <name evidence="4" type="ORF">U0035_12275</name>
</gene>
<dbReference type="InterPro" id="IPR011006">
    <property type="entry name" value="CheY-like_superfamily"/>
</dbReference>
<evidence type="ECO:0000313" key="5">
    <source>
        <dbReference type="Proteomes" id="UP001325680"/>
    </source>
</evidence>
<evidence type="ECO:0000313" key="4">
    <source>
        <dbReference type="EMBL" id="WQD36442.1"/>
    </source>
</evidence>
<dbReference type="SMART" id="SM00448">
    <property type="entry name" value="REC"/>
    <property type="match status" value="1"/>
</dbReference>
<dbReference type="EMBL" id="CP139960">
    <property type="protein sequence ID" value="WQD36442.1"/>
    <property type="molecule type" value="Genomic_DNA"/>
</dbReference>
<reference evidence="4 5" key="1">
    <citation type="submission" date="2023-12" db="EMBL/GenBank/DDBJ databases">
        <title>Genome sequencing and assembly of bacterial species from a model synthetic community.</title>
        <authorList>
            <person name="Hogle S.L."/>
        </authorList>
    </citation>
    <scope>NUCLEOTIDE SEQUENCE [LARGE SCALE GENOMIC DNA]</scope>
    <source>
        <strain evidence="4 5">HAMBI_3031</strain>
    </source>
</reference>
<dbReference type="CDD" id="cd17569">
    <property type="entry name" value="REC_HupR-like"/>
    <property type="match status" value="1"/>
</dbReference>
<evidence type="ECO:0000256" key="1">
    <source>
        <dbReference type="ARBA" id="ARBA00022553"/>
    </source>
</evidence>
<sequence length="156" mass="18063">MAENNIYKNILYVDDEIHNLNSFRAVFRRSYNVFTALSAKEGKTILAENTIHLIITDQRMPETTGIEFLESIIKDHPAIPRILLTGYTDINAVIDAINKGSVYKYVQKPWSEDELRETIENALKIYTNSKNKEQLTEKLITTNEQLEFLLRQNLLS</sequence>
<evidence type="ECO:0000259" key="3">
    <source>
        <dbReference type="PROSITE" id="PS50110"/>
    </source>
</evidence>
<feature type="modified residue" description="4-aspartylphosphate" evidence="2">
    <location>
        <position position="57"/>
    </location>
</feature>
<dbReference type="Proteomes" id="UP001325680">
    <property type="component" value="Chromosome"/>
</dbReference>
<accession>A0ABZ0VZS2</accession>
<dbReference type="Pfam" id="PF00072">
    <property type="entry name" value="Response_reg"/>
    <property type="match status" value="1"/>
</dbReference>
<dbReference type="InterPro" id="IPR001789">
    <property type="entry name" value="Sig_transdc_resp-reg_receiver"/>
</dbReference>
<proteinExistence type="predicted"/>
<keyword evidence="5" id="KW-1185">Reference proteome</keyword>
<dbReference type="PANTHER" id="PTHR44591:SF19">
    <property type="entry name" value="TWO-COMPONENT RESPONSE REGULATOR-RELATED"/>
    <property type="match status" value="1"/>
</dbReference>
<organism evidence="4 5">
    <name type="scientific">Niabella yanshanensis</name>
    <dbReference type="NCBI Taxonomy" id="577386"/>
    <lineage>
        <taxon>Bacteria</taxon>
        <taxon>Pseudomonadati</taxon>
        <taxon>Bacteroidota</taxon>
        <taxon>Chitinophagia</taxon>
        <taxon>Chitinophagales</taxon>
        <taxon>Chitinophagaceae</taxon>
        <taxon>Niabella</taxon>
    </lineage>
</organism>
<dbReference type="PANTHER" id="PTHR44591">
    <property type="entry name" value="STRESS RESPONSE REGULATOR PROTEIN 1"/>
    <property type="match status" value="1"/>
</dbReference>
<name>A0ABZ0VZS2_9BACT</name>
<protein>
    <submittedName>
        <fullName evidence="4">Response regulator</fullName>
    </submittedName>
</protein>
<dbReference type="RefSeq" id="WP_114790077.1">
    <property type="nucleotide sequence ID" value="NZ_CP139960.1"/>
</dbReference>
<keyword evidence="1 2" id="KW-0597">Phosphoprotein</keyword>
<dbReference type="SUPFAM" id="SSF52172">
    <property type="entry name" value="CheY-like"/>
    <property type="match status" value="1"/>
</dbReference>
<evidence type="ECO:0000256" key="2">
    <source>
        <dbReference type="PROSITE-ProRule" id="PRU00169"/>
    </source>
</evidence>
<dbReference type="PROSITE" id="PS50110">
    <property type="entry name" value="RESPONSE_REGULATORY"/>
    <property type="match status" value="1"/>
</dbReference>
<dbReference type="InterPro" id="IPR050595">
    <property type="entry name" value="Bact_response_regulator"/>
</dbReference>
<feature type="domain" description="Response regulatory" evidence="3">
    <location>
        <begin position="9"/>
        <end position="123"/>
    </location>
</feature>
<dbReference type="Gene3D" id="3.40.50.2300">
    <property type="match status" value="1"/>
</dbReference>